<dbReference type="GO" id="GO:0016491">
    <property type="term" value="F:oxidoreductase activity"/>
    <property type="evidence" value="ECO:0007669"/>
    <property type="project" value="InterPro"/>
</dbReference>
<reference evidence="3" key="1">
    <citation type="journal article" date="2013" name="Nature">
        <title>Pan genome of the phytoplankton Emiliania underpins its global distribution.</title>
        <authorList>
            <person name="Read B.A."/>
            <person name="Kegel J."/>
            <person name="Klute M.J."/>
            <person name="Kuo A."/>
            <person name="Lefebvre S.C."/>
            <person name="Maumus F."/>
            <person name="Mayer C."/>
            <person name="Miller J."/>
            <person name="Monier A."/>
            <person name="Salamov A."/>
            <person name="Young J."/>
            <person name="Aguilar M."/>
            <person name="Claverie J.M."/>
            <person name="Frickenhaus S."/>
            <person name="Gonzalez K."/>
            <person name="Herman E.K."/>
            <person name="Lin Y.C."/>
            <person name="Napier J."/>
            <person name="Ogata H."/>
            <person name="Sarno A.F."/>
            <person name="Shmutz J."/>
            <person name="Schroeder D."/>
            <person name="de Vargas C."/>
            <person name="Verret F."/>
            <person name="von Dassow P."/>
            <person name="Valentin K."/>
            <person name="Van de Peer Y."/>
            <person name="Wheeler G."/>
            <person name="Dacks J.B."/>
            <person name="Delwiche C.F."/>
            <person name="Dyhrman S.T."/>
            <person name="Glockner G."/>
            <person name="John U."/>
            <person name="Richards T."/>
            <person name="Worden A.Z."/>
            <person name="Zhang X."/>
            <person name="Grigoriev I.V."/>
            <person name="Allen A.E."/>
            <person name="Bidle K."/>
            <person name="Borodovsky M."/>
            <person name="Bowler C."/>
            <person name="Brownlee C."/>
            <person name="Cock J.M."/>
            <person name="Elias M."/>
            <person name="Gladyshev V.N."/>
            <person name="Groth M."/>
            <person name="Guda C."/>
            <person name="Hadaegh A."/>
            <person name="Iglesias-Rodriguez M.D."/>
            <person name="Jenkins J."/>
            <person name="Jones B.M."/>
            <person name="Lawson T."/>
            <person name="Leese F."/>
            <person name="Lindquist E."/>
            <person name="Lobanov A."/>
            <person name="Lomsadze A."/>
            <person name="Malik S.B."/>
            <person name="Marsh M.E."/>
            <person name="Mackinder L."/>
            <person name="Mock T."/>
            <person name="Mueller-Roeber B."/>
            <person name="Pagarete A."/>
            <person name="Parker M."/>
            <person name="Probert I."/>
            <person name="Quesneville H."/>
            <person name="Raines C."/>
            <person name="Rensing S.A."/>
            <person name="Riano-Pachon D.M."/>
            <person name="Richier S."/>
            <person name="Rokitta S."/>
            <person name="Shiraiwa Y."/>
            <person name="Soanes D.M."/>
            <person name="van der Giezen M."/>
            <person name="Wahlund T.M."/>
            <person name="Williams B."/>
            <person name="Wilson W."/>
            <person name="Wolfe G."/>
            <person name="Wurch L.L."/>
        </authorList>
    </citation>
    <scope>NUCLEOTIDE SEQUENCE</scope>
</reference>
<dbReference type="PANTHER" id="PTHR10742">
    <property type="entry name" value="FLAVIN MONOAMINE OXIDASE"/>
    <property type="match status" value="1"/>
</dbReference>
<keyword evidence="3" id="KW-1185">Reference proteome</keyword>
<dbReference type="Gene3D" id="3.50.50.60">
    <property type="entry name" value="FAD/NAD(P)-binding domain"/>
    <property type="match status" value="1"/>
</dbReference>
<dbReference type="InterPro" id="IPR050281">
    <property type="entry name" value="Flavin_monoamine_oxidase"/>
</dbReference>
<dbReference type="AlphaFoldDB" id="A0A0D3IJN9"/>
<dbReference type="InterPro" id="IPR002937">
    <property type="entry name" value="Amino_oxidase"/>
</dbReference>
<dbReference type="InterPro" id="IPR036188">
    <property type="entry name" value="FAD/NAD-bd_sf"/>
</dbReference>
<evidence type="ECO:0000313" key="2">
    <source>
        <dbReference type="EnsemblProtists" id="EOD11474"/>
    </source>
</evidence>
<protein>
    <recommendedName>
        <fullName evidence="1">Amine oxidase domain-containing protein</fullName>
    </recommendedName>
</protein>
<accession>A0A0D3IJN9</accession>
<reference evidence="2" key="2">
    <citation type="submission" date="2024-10" db="UniProtKB">
        <authorList>
            <consortium name="EnsemblProtists"/>
        </authorList>
    </citation>
    <scope>IDENTIFICATION</scope>
</reference>
<dbReference type="PaxDb" id="2903-EOD11474"/>
<dbReference type="HOGENOM" id="CLU_788541_0_0_1"/>
<dbReference type="GeneID" id="17257622"/>
<dbReference type="Pfam" id="PF01593">
    <property type="entry name" value="Amino_oxidase"/>
    <property type="match status" value="1"/>
</dbReference>
<dbReference type="SUPFAM" id="SSF51905">
    <property type="entry name" value="FAD/NAD(P)-binding domain"/>
    <property type="match status" value="1"/>
</dbReference>
<organism evidence="2 3">
    <name type="scientific">Emiliania huxleyi (strain CCMP1516)</name>
    <dbReference type="NCBI Taxonomy" id="280463"/>
    <lineage>
        <taxon>Eukaryota</taxon>
        <taxon>Haptista</taxon>
        <taxon>Haptophyta</taxon>
        <taxon>Prymnesiophyceae</taxon>
        <taxon>Isochrysidales</taxon>
        <taxon>Noelaerhabdaceae</taxon>
        <taxon>Emiliania</taxon>
    </lineage>
</organism>
<dbReference type="KEGG" id="ehx:EMIHUDRAFT_247926"/>
<dbReference type="EnsemblProtists" id="EOD11474">
    <property type="protein sequence ID" value="EOD11474"/>
    <property type="gene ID" value="EMIHUDRAFT_247926"/>
</dbReference>
<dbReference type="Proteomes" id="UP000013827">
    <property type="component" value="Unassembled WGS sequence"/>
</dbReference>
<dbReference type="STRING" id="2903.R1DRZ6"/>
<evidence type="ECO:0000259" key="1">
    <source>
        <dbReference type="Pfam" id="PF01593"/>
    </source>
</evidence>
<dbReference type="Pfam" id="PF13450">
    <property type="entry name" value="NAD_binding_8"/>
    <property type="match status" value="1"/>
</dbReference>
<dbReference type="RefSeq" id="XP_005763903.1">
    <property type="nucleotide sequence ID" value="XM_005763846.1"/>
</dbReference>
<evidence type="ECO:0000313" key="3">
    <source>
        <dbReference type="Proteomes" id="UP000013827"/>
    </source>
</evidence>
<sequence length="352" mass="38178">MGIRKVNWVDGWPSIWTRLETQWTADAASAGQVLSVALKNAGEASSTAGFDVVSLHVSLPASSPSPSPPQSTPATCSPSSSSTVLDTVIVGAGGAGLFAGYTLQRNGYESFRLLEASSSVGGRIRDVPADFTGDGFRLDLGAAFAFNGIDGLRQVLDLNEDEDFDTPVSLFDPDNTRSCDISSGGSVTCETLDGSGIVEDVFVNGTYFGYLSRYVIPYVNSKIELDTRVTTVNYSDGDWVTVCTSSGQTYQAKSVVMAVPLAVLQDGAIAFEPPLPPSYRNAIDSRPNVGGLRFWVEFSERFYAENLQIFREDSFATYYFDATFRTARRHHTCPCPVSYSRVKFFCIWCTCV</sequence>
<proteinExistence type="predicted"/>
<name>A0A0D3IJN9_EMIH1</name>
<feature type="domain" description="Amine oxidase" evidence="1">
    <location>
        <begin position="221"/>
        <end position="307"/>
    </location>
</feature>
<dbReference type="PANTHER" id="PTHR10742:SF410">
    <property type="entry name" value="LYSINE-SPECIFIC HISTONE DEMETHYLASE 2"/>
    <property type="match status" value="1"/>
</dbReference>